<dbReference type="GO" id="GO:0010457">
    <property type="term" value="P:centriole-centriole cohesion"/>
    <property type="evidence" value="ECO:0007669"/>
    <property type="project" value="TreeGrafter"/>
</dbReference>
<dbReference type="SUPFAM" id="SSF48371">
    <property type="entry name" value="ARM repeat"/>
    <property type="match status" value="1"/>
</dbReference>
<dbReference type="InterPro" id="IPR030791">
    <property type="entry name" value="Rotatin"/>
</dbReference>
<protein>
    <recommendedName>
        <fullName evidence="2">Rotatin N-terminal domain-containing protein</fullName>
    </recommendedName>
</protein>
<dbReference type="GO" id="GO:0032053">
    <property type="term" value="P:ciliary basal body organization"/>
    <property type="evidence" value="ECO:0007669"/>
    <property type="project" value="TreeGrafter"/>
</dbReference>
<dbReference type="Pfam" id="PF14726">
    <property type="entry name" value="RTTN_N"/>
    <property type="match status" value="1"/>
</dbReference>
<dbReference type="Ensembl" id="ENSTRUT00000012129.3">
    <property type="protein sequence ID" value="ENSTRUP00000012069.3"/>
    <property type="gene ID" value="ENSTRUG00000005037.3"/>
</dbReference>
<reference evidence="3" key="2">
    <citation type="submission" date="2025-08" db="UniProtKB">
        <authorList>
            <consortium name="Ensembl"/>
        </authorList>
    </citation>
    <scope>IDENTIFICATION</scope>
</reference>
<name>H2SI37_TAKRU</name>
<accession>H2SI37</accession>
<dbReference type="InParanoid" id="H2SI37"/>
<dbReference type="HOGENOM" id="CLU_454610_0_0_1"/>
<dbReference type="AlphaFoldDB" id="H2SI37"/>
<sequence>MELSSLIKKTGHSLVEIRVRALKSIMCKLDYSLISVSDIVQEKMLFVHLLEWFNFPQVPMQEEVLELLSTLAKHPSAAQMLRDIGAVDFLIHLSPNVEPRLRAVIDGTLDQLFHLPELLPSHAVLSSHGQHSTAPTGVASYKMPLFTCFILCYAVHKSVKCLKFSVFPWLTLSNTDRHILSSNESSLKSSNPNLIRTTCELLCDVIMQDFPAEIFLQRPQIFKNLLSLLRLGSSKGEAGFLHLQALSCLRQLCVGLRRRLRFHQDPSFYSTKQDLVSQNSSFSYSHELQSQRSQASSPAAECSPRPSVVGHTGQRARGDGQDRDAGSNRSVHLVNIISVSDPLTIPDVGVEDVLELQFQQLTVAQFTVATMEHAIPLLKAESSHMFHRVLELLCEAVVLLRESVSELVWDDGSLVGIELKTKLHGCMELLGDTLCHHENYAADIPRSCQVHHRMAYTGTAVFIIKFLQAILPLEKACDNIPENTATAIFHLCLDRTFGILLPSVQEAAVAYLEQVDSDSYGLYRRVTRAALWMESTCSFLKEIQAKGEKKWFDLLELAGQAIEGLPFHQHLPVIQECIHMCSYLWKFEQPSPVLQTESQKLLLRLLSHPLLQVRVETYGCTLSLVKDCLGIQNVSRHELGVCSGVTFLLHHRVLYEISAFGLQDSAEKVIFICYVTP</sequence>
<feature type="region of interest" description="Disordered" evidence="1">
    <location>
        <begin position="293"/>
        <end position="327"/>
    </location>
</feature>
<feature type="compositionally biased region" description="Basic and acidic residues" evidence="1">
    <location>
        <begin position="316"/>
        <end position="326"/>
    </location>
</feature>
<dbReference type="Proteomes" id="UP000005226">
    <property type="component" value="Chromosome 10"/>
</dbReference>
<evidence type="ECO:0000259" key="2">
    <source>
        <dbReference type="Pfam" id="PF14726"/>
    </source>
</evidence>
<evidence type="ECO:0000313" key="3">
    <source>
        <dbReference type="Ensembl" id="ENSTRUP00000012069.3"/>
    </source>
</evidence>
<dbReference type="PANTHER" id="PTHR31691:SF1">
    <property type="entry name" value="ROTATIN"/>
    <property type="match status" value="1"/>
</dbReference>
<dbReference type="GO" id="GO:0005813">
    <property type="term" value="C:centrosome"/>
    <property type="evidence" value="ECO:0007669"/>
    <property type="project" value="InterPro"/>
</dbReference>
<proteinExistence type="predicted"/>
<dbReference type="InterPro" id="IPR016024">
    <property type="entry name" value="ARM-type_fold"/>
</dbReference>
<dbReference type="GO" id="GO:0007099">
    <property type="term" value="P:centriole replication"/>
    <property type="evidence" value="ECO:0007669"/>
    <property type="project" value="TreeGrafter"/>
</dbReference>
<dbReference type="GO" id="GO:0005814">
    <property type="term" value="C:centriole"/>
    <property type="evidence" value="ECO:0007669"/>
    <property type="project" value="TreeGrafter"/>
</dbReference>
<organism evidence="3 4">
    <name type="scientific">Takifugu rubripes</name>
    <name type="common">Japanese pufferfish</name>
    <name type="synonym">Fugu rubripes</name>
    <dbReference type="NCBI Taxonomy" id="31033"/>
    <lineage>
        <taxon>Eukaryota</taxon>
        <taxon>Metazoa</taxon>
        <taxon>Chordata</taxon>
        <taxon>Craniata</taxon>
        <taxon>Vertebrata</taxon>
        <taxon>Euteleostomi</taxon>
        <taxon>Actinopterygii</taxon>
        <taxon>Neopterygii</taxon>
        <taxon>Teleostei</taxon>
        <taxon>Neoteleostei</taxon>
        <taxon>Acanthomorphata</taxon>
        <taxon>Eupercaria</taxon>
        <taxon>Tetraodontiformes</taxon>
        <taxon>Tetradontoidea</taxon>
        <taxon>Tetraodontidae</taxon>
        <taxon>Takifugu</taxon>
    </lineage>
</organism>
<dbReference type="Gene3D" id="1.25.10.10">
    <property type="entry name" value="Leucine-rich Repeat Variant"/>
    <property type="match status" value="1"/>
</dbReference>
<evidence type="ECO:0000256" key="1">
    <source>
        <dbReference type="SAM" id="MobiDB-lite"/>
    </source>
</evidence>
<feature type="domain" description="Rotatin N-terminal" evidence="2">
    <location>
        <begin position="16"/>
        <end position="112"/>
    </location>
</feature>
<dbReference type="GeneTree" id="ENSGT00640000091535"/>
<dbReference type="InterPro" id="IPR011989">
    <property type="entry name" value="ARM-like"/>
</dbReference>
<dbReference type="GO" id="GO:0036064">
    <property type="term" value="C:ciliary basal body"/>
    <property type="evidence" value="ECO:0007669"/>
    <property type="project" value="InterPro"/>
</dbReference>
<dbReference type="PANTHER" id="PTHR31691">
    <property type="entry name" value="ROTATIN"/>
    <property type="match status" value="1"/>
</dbReference>
<reference evidence="3 4" key="1">
    <citation type="journal article" date="2011" name="Genome Biol. Evol.">
        <title>Integration of the genetic map and genome assembly of fugu facilitates insights into distinct features of genome evolution in teleosts and mammals.</title>
        <authorList>
            <person name="Kai W."/>
            <person name="Kikuchi K."/>
            <person name="Tohari S."/>
            <person name="Chew A.K."/>
            <person name="Tay A."/>
            <person name="Fujiwara A."/>
            <person name="Hosoya S."/>
            <person name="Suetake H."/>
            <person name="Naruse K."/>
            <person name="Brenner S."/>
            <person name="Suzuki Y."/>
            <person name="Venkatesh B."/>
        </authorList>
    </citation>
    <scope>NUCLEOTIDE SEQUENCE [LARGE SCALE GENOMIC DNA]</scope>
</reference>
<dbReference type="STRING" id="31033.ENSTRUP00000012069"/>
<dbReference type="OMA" id="CCAVHES"/>
<evidence type="ECO:0000313" key="4">
    <source>
        <dbReference type="Proteomes" id="UP000005226"/>
    </source>
</evidence>
<reference evidence="3" key="3">
    <citation type="submission" date="2025-09" db="UniProtKB">
        <authorList>
            <consortium name="Ensembl"/>
        </authorList>
    </citation>
    <scope>IDENTIFICATION</scope>
</reference>
<dbReference type="InterPro" id="IPR029249">
    <property type="entry name" value="Rotatin_N"/>
</dbReference>
<keyword evidence="4" id="KW-1185">Reference proteome</keyword>